<dbReference type="InterPro" id="IPR051335">
    <property type="entry name" value="Alanyl-tRNA_Editing_Enzymes"/>
</dbReference>
<evidence type="ECO:0000313" key="7">
    <source>
        <dbReference type="EMBL" id="RSN72328.1"/>
    </source>
</evidence>
<dbReference type="EMBL" id="RCOS01000160">
    <property type="protein sequence ID" value="RSN72328.1"/>
    <property type="molecule type" value="Genomic_DNA"/>
</dbReference>
<reference evidence="7 8" key="1">
    <citation type="submission" date="2018-10" db="EMBL/GenBank/DDBJ databases">
        <title>Co-occurring genomic capacity for anaerobic methane metabolism and dissimilatory sulfite reduction discovered in the Korarchaeota.</title>
        <authorList>
            <person name="Mckay L.J."/>
            <person name="Dlakic M."/>
            <person name="Fields M.W."/>
            <person name="Delmont T.O."/>
            <person name="Eren A.M."/>
            <person name="Jay Z.J."/>
            <person name="Klingelsmith K.B."/>
            <person name="Rusch D.B."/>
            <person name="Inskeep W.P."/>
        </authorList>
    </citation>
    <scope>NUCLEOTIDE SEQUENCE [LARGE SCALE GENOMIC DNA]</scope>
    <source>
        <strain evidence="7 8">MDKW</strain>
    </source>
</reference>
<protein>
    <submittedName>
        <fullName evidence="7">Alanyl-tRNA editing protein</fullName>
    </submittedName>
</protein>
<comment type="cofactor">
    <cofactor evidence="1">
        <name>Zn(2+)</name>
        <dbReference type="ChEBI" id="CHEBI:29105"/>
    </cofactor>
</comment>
<dbReference type="GO" id="GO:0046872">
    <property type="term" value="F:metal ion binding"/>
    <property type="evidence" value="ECO:0007669"/>
    <property type="project" value="UniProtKB-KW"/>
</dbReference>
<evidence type="ECO:0000256" key="4">
    <source>
        <dbReference type="ARBA" id="ARBA00022723"/>
    </source>
</evidence>
<evidence type="ECO:0000256" key="2">
    <source>
        <dbReference type="ARBA" id="ARBA00004496"/>
    </source>
</evidence>
<dbReference type="InterPro" id="IPR053424">
    <property type="entry name" value="Alanyl-tRNA_Edit-Domain"/>
</dbReference>
<name>A0A429GER0_9CREN</name>
<dbReference type="GO" id="GO:0003676">
    <property type="term" value="F:nucleic acid binding"/>
    <property type="evidence" value="ECO:0007669"/>
    <property type="project" value="InterPro"/>
</dbReference>
<dbReference type="Proteomes" id="UP000277582">
    <property type="component" value="Unassembled WGS sequence"/>
</dbReference>
<evidence type="ECO:0000256" key="3">
    <source>
        <dbReference type="ARBA" id="ARBA00022490"/>
    </source>
</evidence>
<gene>
    <name evidence="7" type="ORF">D6D85_14425</name>
</gene>
<dbReference type="InterPro" id="IPR018163">
    <property type="entry name" value="Thr/Ala-tRNA-synth_IIc_edit"/>
</dbReference>
<comment type="caution">
    <text evidence="7">The sequence shown here is derived from an EMBL/GenBank/DDBJ whole genome shotgun (WGS) entry which is preliminary data.</text>
</comment>
<organism evidence="7 8">
    <name type="scientific">Candidatus Methanodesulfokora washburnensis</name>
    <dbReference type="NCBI Taxonomy" id="2478471"/>
    <lineage>
        <taxon>Archaea</taxon>
        <taxon>Thermoproteota</taxon>
        <taxon>Candidatus Korarchaeia</taxon>
        <taxon>Candidatus Korarchaeia incertae sedis</taxon>
        <taxon>Candidatus Methanodesulfokora</taxon>
    </lineage>
</organism>
<dbReference type="SMART" id="SM00863">
    <property type="entry name" value="tRNA_SAD"/>
    <property type="match status" value="1"/>
</dbReference>
<dbReference type="PANTHER" id="PTHR43462:SF1">
    <property type="entry name" value="ALANYL-TRNA EDITING PROTEIN AARSD1"/>
    <property type="match status" value="1"/>
</dbReference>
<dbReference type="NCBIfam" id="NF040865">
    <property type="entry name" value="a_tRNA_ed_AlaXM"/>
    <property type="match status" value="1"/>
</dbReference>
<dbReference type="Gene3D" id="2.40.30.130">
    <property type="match status" value="1"/>
</dbReference>
<dbReference type="Gene3D" id="3.30.980.10">
    <property type="entry name" value="Threonyl-trna Synthetase, Chain A, domain 2"/>
    <property type="match status" value="1"/>
</dbReference>
<dbReference type="GO" id="GO:0005524">
    <property type="term" value="F:ATP binding"/>
    <property type="evidence" value="ECO:0007669"/>
    <property type="project" value="InterPro"/>
</dbReference>
<keyword evidence="3" id="KW-0963">Cytoplasm</keyword>
<dbReference type="GO" id="GO:0006419">
    <property type="term" value="P:alanyl-tRNA aminoacylation"/>
    <property type="evidence" value="ECO:0007669"/>
    <property type="project" value="InterPro"/>
</dbReference>
<dbReference type="GO" id="GO:0004813">
    <property type="term" value="F:alanine-tRNA ligase activity"/>
    <property type="evidence" value="ECO:0007669"/>
    <property type="project" value="InterPro"/>
</dbReference>
<comment type="subcellular location">
    <subcellularLocation>
        <location evidence="2">Cytoplasm</location>
    </subcellularLocation>
</comment>
<dbReference type="AlphaFoldDB" id="A0A429GER0"/>
<dbReference type="Pfam" id="PF07973">
    <property type="entry name" value="tRNA_SAD"/>
    <property type="match status" value="1"/>
</dbReference>
<accession>A0A429GER0</accession>
<proteinExistence type="predicted"/>
<feature type="domain" description="Alanyl-transfer RNA synthetases family profile" evidence="6">
    <location>
        <begin position="1"/>
        <end position="235"/>
    </location>
</feature>
<dbReference type="RefSeq" id="WP_125672646.1">
    <property type="nucleotide sequence ID" value="NZ_RCOS01000160.1"/>
</dbReference>
<keyword evidence="4" id="KW-0479">Metal-binding</keyword>
<evidence type="ECO:0000313" key="8">
    <source>
        <dbReference type="Proteomes" id="UP000277582"/>
    </source>
</evidence>
<dbReference type="GO" id="GO:0002161">
    <property type="term" value="F:aminoacyl-tRNA deacylase activity"/>
    <property type="evidence" value="ECO:0007669"/>
    <property type="project" value="UniProtKB-ARBA"/>
</dbReference>
<keyword evidence="8" id="KW-1185">Reference proteome</keyword>
<evidence type="ECO:0000256" key="1">
    <source>
        <dbReference type="ARBA" id="ARBA00001947"/>
    </source>
</evidence>
<dbReference type="SUPFAM" id="SSF55186">
    <property type="entry name" value="ThrRS/AlaRS common domain"/>
    <property type="match status" value="1"/>
</dbReference>
<dbReference type="InterPro" id="IPR018165">
    <property type="entry name" value="Ala-tRNA-synth_IIc_core"/>
</dbReference>
<dbReference type="GO" id="GO:0005737">
    <property type="term" value="C:cytoplasm"/>
    <property type="evidence" value="ECO:0007669"/>
    <property type="project" value="UniProtKB-SubCell"/>
</dbReference>
<dbReference type="InterPro" id="IPR012947">
    <property type="entry name" value="tRNA_SAD"/>
</dbReference>
<dbReference type="InterPro" id="IPR018164">
    <property type="entry name" value="Ala-tRNA-synth_IIc_N"/>
</dbReference>
<evidence type="ECO:0000259" key="6">
    <source>
        <dbReference type="PROSITE" id="PS50860"/>
    </source>
</evidence>
<dbReference type="SUPFAM" id="SSF50447">
    <property type="entry name" value="Translation proteins"/>
    <property type="match status" value="1"/>
</dbReference>
<keyword evidence="5" id="KW-0862">Zinc</keyword>
<dbReference type="OrthoDB" id="11392at2157"/>
<dbReference type="PANTHER" id="PTHR43462">
    <property type="entry name" value="ALANYL-TRNA EDITING PROTEIN"/>
    <property type="match status" value="1"/>
</dbReference>
<sequence length="235" mass="26217">MAELIYQTDCYIKDFEAKVTRVEGNKVFLDRTAFHPISGGVANDTGFIESSSGRWSVINVVEEGGDVAHLLDSNPDLKVGDAVRGHLDWDRRYRLMRLHTADHILAAILYKEKGALVTGGHIDPEHAKSDFSLERGEREIFEEAIKKVNEIASTGIEVKIYFLPRDEAMKIPGIVKLAAKMPPDVEKLRIVEIPGVDIQADGGPHVRNTKEIGEVKLLKVENKGKGKKRIYFTIS</sequence>
<dbReference type="InterPro" id="IPR009000">
    <property type="entry name" value="Transl_B-barrel_sf"/>
</dbReference>
<dbReference type="PROSITE" id="PS50860">
    <property type="entry name" value="AA_TRNA_LIGASE_II_ALA"/>
    <property type="match status" value="1"/>
</dbReference>
<evidence type="ECO:0000256" key="5">
    <source>
        <dbReference type="ARBA" id="ARBA00022833"/>
    </source>
</evidence>
<dbReference type="Pfam" id="PF01411">
    <property type="entry name" value="tRNA-synt_2c"/>
    <property type="match status" value="1"/>
</dbReference>